<reference evidence="1 2" key="1">
    <citation type="submission" date="2021-06" db="EMBL/GenBank/DDBJ databases">
        <title>Complete genome sequence of the secondary alcohol utilizing methanogen Methanospirillum hungatei strain GP1.</title>
        <authorList>
            <person name="Day L.A."/>
            <person name="Costa K.C."/>
        </authorList>
    </citation>
    <scope>NUCLEOTIDE SEQUENCE [LARGE SCALE GENOMIC DNA]</scope>
    <source>
        <strain evidence="1 2">GP1</strain>
    </source>
</reference>
<dbReference type="EMBL" id="CP077107">
    <property type="protein sequence ID" value="QXO94202.1"/>
    <property type="molecule type" value="Genomic_DNA"/>
</dbReference>
<protein>
    <submittedName>
        <fullName evidence="1">Uncharacterized protein</fullName>
    </submittedName>
</protein>
<dbReference type="Proteomes" id="UP000694228">
    <property type="component" value="Chromosome"/>
</dbReference>
<evidence type="ECO:0000313" key="2">
    <source>
        <dbReference type="Proteomes" id="UP000694228"/>
    </source>
</evidence>
<dbReference type="AlphaFoldDB" id="A0A8F5VJK7"/>
<name>A0A8F5VJK7_METHU</name>
<accession>A0A8F5VJK7</accession>
<organism evidence="1 2">
    <name type="scientific">Methanospirillum hungatei</name>
    <dbReference type="NCBI Taxonomy" id="2203"/>
    <lineage>
        <taxon>Archaea</taxon>
        <taxon>Methanobacteriati</taxon>
        <taxon>Methanobacteriota</taxon>
        <taxon>Stenosarchaea group</taxon>
        <taxon>Methanomicrobia</taxon>
        <taxon>Methanomicrobiales</taxon>
        <taxon>Methanospirillaceae</taxon>
        <taxon>Methanospirillum</taxon>
    </lineage>
</organism>
<dbReference type="OrthoDB" id="116058at2157"/>
<gene>
    <name evidence="1" type="ORF">KSK55_12800</name>
</gene>
<proteinExistence type="predicted"/>
<evidence type="ECO:0000313" key="1">
    <source>
        <dbReference type="EMBL" id="QXO94202.1"/>
    </source>
</evidence>
<sequence>MNRGCVIGCILLLIAGFVGADSISSSIMCDGASWVSSSVIGQGQTYAAHFFTTSIASLMRDLQVKDGSVKTVTVADSTGPMGIDEYSGQAVNQTPAHTGCLFEISENRTNTQDEITYTGLMMTGVYASSRDLKSTRTSGTTMVNGTGMILARASSQDQTNETFHASDAAGRLNMTERIIFGGEK</sequence>